<dbReference type="EMBL" id="PVSN01000003">
    <property type="protein sequence ID" value="TGE75934.1"/>
    <property type="molecule type" value="Genomic_DNA"/>
</dbReference>
<sequence>MGFDPLNKKAKEQAQFALEAAYNNHKKQAENLTQLFVILQENRQGLANKLKEAERVINRFKNTPEHLQKNVETLGVNLQKYDTLLEAAKQESANISRGAGAGAMAGVAAGSTVASFGGSALTAVAMSLGTASTGTAIGALSGAAATNAALAWLGGGAVAAGGAGIAGGEALLGLTGPIGWGIGGIIVAGTGLWARGKNAEAAADMRSNAVKIHASVDAIKALIAEVESHRQLTIKMANGLKSGIARMNNLPNDFNQFTDKQVKEIGAFVNSAFSAEAVLNAKLGSNQKFIVKNSHPKVSSRSLSPDSIKFRAYMDYITLSNNNANVVEMYFTDVHFDKGGIIDGADGLADVDMFEELRDRQMASADSKFTGVKTKKNGQIIFTDVRPI</sequence>
<proteinExistence type="predicted"/>
<feature type="coiled-coil region" evidence="1">
    <location>
        <begin position="22"/>
        <end position="63"/>
    </location>
</feature>
<reference evidence="2 3" key="1">
    <citation type="submission" date="2018-03" db="EMBL/GenBank/DDBJ databases">
        <title>Genome sequencing of Weissella confusa isolates.</title>
        <authorList>
            <person name="Kajala I."/>
            <person name="Baruah R."/>
            <person name="Bergsveinson J."/>
            <person name="Juvonen R."/>
            <person name="Ziola B."/>
        </authorList>
    </citation>
    <scope>NUCLEOTIDE SEQUENCE [LARGE SCALE GENOMIC DNA]</scope>
    <source>
        <strain evidence="2 3">VTT E-062653</strain>
    </source>
</reference>
<dbReference type="Proteomes" id="UP000297646">
    <property type="component" value="Unassembled WGS sequence"/>
</dbReference>
<protein>
    <submittedName>
        <fullName evidence="2">Uncharacterized protein</fullName>
    </submittedName>
</protein>
<dbReference type="AlphaFoldDB" id="A0A4Z0S2W9"/>
<evidence type="ECO:0000313" key="3">
    <source>
        <dbReference type="Proteomes" id="UP000297646"/>
    </source>
</evidence>
<evidence type="ECO:0000313" key="2">
    <source>
        <dbReference type="EMBL" id="TGE75934.1"/>
    </source>
</evidence>
<name>A0A4Z0S2W9_WEICO</name>
<dbReference type="RefSeq" id="WP_135517904.1">
    <property type="nucleotide sequence ID" value="NZ_PVSN01000003.1"/>
</dbReference>
<keyword evidence="1" id="KW-0175">Coiled coil</keyword>
<dbReference type="OrthoDB" id="517761at2"/>
<organism evidence="2 3">
    <name type="scientific">Weissella confusa</name>
    <name type="common">Lactobacillus confusus</name>
    <dbReference type="NCBI Taxonomy" id="1583"/>
    <lineage>
        <taxon>Bacteria</taxon>
        <taxon>Bacillati</taxon>
        <taxon>Bacillota</taxon>
        <taxon>Bacilli</taxon>
        <taxon>Lactobacillales</taxon>
        <taxon>Lactobacillaceae</taxon>
        <taxon>Weissella</taxon>
    </lineage>
</organism>
<evidence type="ECO:0000256" key="1">
    <source>
        <dbReference type="SAM" id="Coils"/>
    </source>
</evidence>
<gene>
    <name evidence="2" type="ORF">C6P11_00270</name>
</gene>
<accession>A0A4Z0S2W9</accession>
<comment type="caution">
    <text evidence="2">The sequence shown here is derived from an EMBL/GenBank/DDBJ whole genome shotgun (WGS) entry which is preliminary data.</text>
</comment>